<name>A0A086SXU0_HAPC1</name>
<proteinExistence type="predicted"/>
<keyword evidence="4" id="KW-0658">Purine biosynthesis</keyword>
<feature type="region of interest" description="Disordered" evidence="6">
    <location>
        <begin position="69"/>
        <end position="95"/>
    </location>
</feature>
<protein>
    <submittedName>
        <fullName evidence="8">GMP synthase [glutamine-hydrolyzing]-like protein</fullName>
    </submittedName>
</protein>
<dbReference type="GO" id="GO:0005524">
    <property type="term" value="F:ATP binding"/>
    <property type="evidence" value="ECO:0007669"/>
    <property type="project" value="UniProtKB-KW"/>
</dbReference>
<dbReference type="PANTHER" id="PTHR11922:SF2">
    <property type="entry name" value="GMP SYNTHASE [GLUTAMINE-HYDROLYZING]"/>
    <property type="match status" value="1"/>
</dbReference>
<evidence type="ECO:0000256" key="6">
    <source>
        <dbReference type="SAM" id="MobiDB-lite"/>
    </source>
</evidence>
<evidence type="ECO:0000313" key="8">
    <source>
        <dbReference type="EMBL" id="KFH41922.1"/>
    </source>
</evidence>
<keyword evidence="5" id="KW-0067">ATP-binding</keyword>
<feature type="domain" description="Glutamine amidotransferase" evidence="7">
    <location>
        <begin position="5"/>
        <end position="58"/>
    </location>
</feature>
<dbReference type="GO" id="GO:0005829">
    <property type="term" value="C:cytosol"/>
    <property type="evidence" value="ECO:0007669"/>
    <property type="project" value="TreeGrafter"/>
</dbReference>
<dbReference type="InterPro" id="IPR017926">
    <property type="entry name" value="GATASE"/>
</dbReference>
<dbReference type="HOGENOM" id="CLU_2372265_0_0_1"/>
<evidence type="ECO:0000259" key="7">
    <source>
        <dbReference type="Pfam" id="PF00117"/>
    </source>
</evidence>
<dbReference type="STRING" id="857340.A0A086SXU0"/>
<keyword evidence="3" id="KW-0332">GMP biosynthesis</keyword>
<dbReference type="Gene3D" id="3.40.50.880">
    <property type="match status" value="1"/>
</dbReference>
<keyword evidence="9" id="KW-1185">Reference proteome</keyword>
<keyword evidence="1" id="KW-0436">Ligase</keyword>
<organism evidence="8 9">
    <name type="scientific">Hapsidospora chrysogenum (strain ATCC 11550 / CBS 779.69 / DSM 880 / IAM 14645 / JCM 23072 / IMI 49137)</name>
    <name type="common">Acremonium chrysogenum</name>
    <dbReference type="NCBI Taxonomy" id="857340"/>
    <lineage>
        <taxon>Eukaryota</taxon>
        <taxon>Fungi</taxon>
        <taxon>Dikarya</taxon>
        <taxon>Ascomycota</taxon>
        <taxon>Pezizomycotina</taxon>
        <taxon>Sordariomycetes</taxon>
        <taxon>Hypocreomycetidae</taxon>
        <taxon>Hypocreales</taxon>
        <taxon>Bionectriaceae</taxon>
        <taxon>Hapsidospora</taxon>
    </lineage>
</organism>
<dbReference type="AlphaFoldDB" id="A0A086SXU0"/>
<gene>
    <name evidence="8" type="ORF">ACRE_073650</name>
</gene>
<dbReference type="OrthoDB" id="1724632at2759"/>
<evidence type="ECO:0000256" key="1">
    <source>
        <dbReference type="ARBA" id="ARBA00022598"/>
    </source>
</evidence>
<accession>A0A086SXU0</accession>
<dbReference type="GO" id="GO:0003921">
    <property type="term" value="F:GMP synthase activity"/>
    <property type="evidence" value="ECO:0007669"/>
    <property type="project" value="TreeGrafter"/>
</dbReference>
<dbReference type="SUPFAM" id="SSF52317">
    <property type="entry name" value="Class I glutamine amidotransferase-like"/>
    <property type="match status" value="1"/>
</dbReference>
<evidence type="ECO:0000256" key="4">
    <source>
        <dbReference type="ARBA" id="ARBA00022755"/>
    </source>
</evidence>
<keyword evidence="2" id="KW-0547">Nucleotide-binding</keyword>
<dbReference type="PROSITE" id="PS51273">
    <property type="entry name" value="GATASE_TYPE_1"/>
    <property type="match status" value="1"/>
</dbReference>
<evidence type="ECO:0000313" key="9">
    <source>
        <dbReference type="Proteomes" id="UP000029964"/>
    </source>
</evidence>
<dbReference type="InterPro" id="IPR029062">
    <property type="entry name" value="Class_I_gatase-like"/>
</dbReference>
<evidence type="ECO:0000256" key="3">
    <source>
        <dbReference type="ARBA" id="ARBA00022749"/>
    </source>
</evidence>
<sequence length="95" mass="9945">MLPCTQKLKDLSWKPVGIILSGGPSSVYSPDAPSVDPLVFELGVPVLGVCFGNQLIGILPRGPSPLPLDVPGRSLTNGRPSVASKPKQCGTRRDP</sequence>
<dbReference type="Pfam" id="PF00117">
    <property type="entry name" value="GATase"/>
    <property type="match status" value="1"/>
</dbReference>
<reference evidence="9" key="1">
    <citation type="journal article" date="2014" name="Genome Announc.">
        <title>Genome sequence and annotation of Acremonium chrysogenum, producer of the beta-lactam antibiotic cephalosporin C.</title>
        <authorList>
            <person name="Terfehr D."/>
            <person name="Dahlmann T.A."/>
            <person name="Specht T."/>
            <person name="Zadra I."/>
            <person name="Kuernsteiner H."/>
            <person name="Kueck U."/>
        </authorList>
    </citation>
    <scope>NUCLEOTIDE SEQUENCE [LARGE SCALE GENOMIC DNA]</scope>
    <source>
        <strain evidence="9">ATCC 11550 / CBS 779.69 / DSM 880 / IAM 14645 / JCM 23072 / IMI 49137</strain>
    </source>
</reference>
<dbReference type="Proteomes" id="UP000029964">
    <property type="component" value="Unassembled WGS sequence"/>
</dbReference>
<comment type="caution">
    <text evidence="8">The sequence shown here is derived from an EMBL/GenBank/DDBJ whole genome shotgun (WGS) entry which is preliminary data.</text>
</comment>
<dbReference type="EMBL" id="JPKY01000110">
    <property type="protein sequence ID" value="KFH41922.1"/>
    <property type="molecule type" value="Genomic_DNA"/>
</dbReference>
<dbReference type="PANTHER" id="PTHR11922">
    <property type="entry name" value="GMP SYNTHASE-RELATED"/>
    <property type="match status" value="1"/>
</dbReference>
<evidence type="ECO:0000256" key="2">
    <source>
        <dbReference type="ARBA" id="ARBA00022741"/>
    </source>
</evidence>
<evidence type="ECO:0000256" key="5">
    <source>
        <dbReference type="ARBA" id="ARBA00022840"/>
    </source>
</evidence>